<evidence type="ECO:0000256" key="1">
    <source>
        <dbReference type="SAM" id="Phobius"/>
    </source>
</evidence>
<comment type="caution">
    <text evidence="3">The sequence shown here is derived from an EMBL/GenBank/DDBJ whole genome shotgun (WGS) entry which is preliminary data.</text>
</comment>
<keyword evidence="1" id="KW-0812">Transmembrane</keyword>
<dbReference type="InterPro" id="IPR046864">
    <property type="entry name" value="VasX_N"/>
</dbReference>
<feature type="domain" description="Toxin VasX N-terminal region" evidence="2">
    <location>
        <begin position="7"/>
        <end position="158"/>
    </location>
</feature>
<dbReference type="Proteomes" id="UP000180246">
    <property type="component" value="Unassembled WGS sequence"/>
</dbReference>
<feature type="transmembrane region" description="Helical" evidence="1">
    <location>
        <begin position="739"/>
        <end position="761"/>
    </location>
</feature>
<dbReference type="InterPro" id="IPR048126">
    <property type="entry name" value="Toxin_VasX"/>
</dbReference>
<reference evidence="3 4" key="1">
    <citation type="submission" date="2014-10" db="EMBL/GenBank/DDBJ databases">
        <authorList>
            <person name="Seo M.-J."/>
            <person name="Seok Y.J."/>
            <person name="Cha I.-T."/>
        </authorList>
    </citation>
    <scope>NUCLEOTIDE SEQUENCE [LARGE SCALE GENOMIC DNA]</scope>
    <source>
        <strain evidence="3 4">NEU</strain>
    </source>
</reference>
<evidence type="ECO:0000313" key="4">
    <source>
        <dbReference type="Proteomes" id="UP000180246"/>
    </source>
</evidence>
<evidence type="ECO:0000313" key="3">
    <source>
        <dbReference type="EMBL" id="OIJ42288.1"/>
    </source>
</evidence>
<dbReference type="CDD" id="cd20707">
    <property type="entry name" value="MIX_III"/>
    <property type="match status" value="1"/>
</dbReference>
<keyword evidence="1" id="KW-1133">Transmembrane helix</keyword>
<dbReference type="NCBIfam" id="NF041559">
    <property type="entry name" value="BTH_I2691_fam"/>
    <property type="match status" value="1"/>
</dbReference>
<evidence type="ECO:0000259" key="2">
    <source>
        <dbReference type="Pfam" id="PF20249"/>
    </source>
</evidence>
<keyword evidence="1" id="KW-0472">Membrane</keyword>
<gene>
    <name evidence="3" type="ORF">LO55_3799</name>
</gene>
<protein>
    <recommendedName>
        <fullName evidence="2">Toxin VasX N-terminal region domain-containing protein</fullName>
    </recommendedName>
</protein>
<feature type="transmembrane region" description="Helical" evidence="1">
    <location>
        <begin position="767"/>
        <end position="785"/>
    </location>
</feature>
<dbReference type="AlphaFoldDB" id="A0A1S2NB39"/>
<feature type="transmembrane region" description="Helical" evidence="1">
    <location>
        <begin position="708"/>
        <end position="727"/>
    </location>
</feature>
<proteinExistence type="predicted"/>
<dbReference type="EMBL" id="JRYB01000001">
    <property type="protein sequence ID" value="OIJ42288.1"/>
    <property type="molecule type" value="Genomic_DNA"/>
</dbReference>
<accession>A0A1S2NB39</accession>
<name>A0A1S2NB39_9BURK</name>
<sequence>MLASKKCEFCDKRGLPLLLVRDAVVPARAGAPETKGPPIALPSTTAHYTKRLLRSGYVNVYDEARQRWDCYFVTPEALLYKLTLTSILGSLLTPTGPFNCTIEGHREAAGCITISDPANATSVWIGFSDTLWTPNVRKANEDRELRRRHMVEVDVRSVMAGKRGPHDSIRQVEAVVAEYSLPSPRIKPLIDASPFRYCACFGGGEKLVKEFEDIRTGKGLIVTVPDPAGIVQELAFLMTHLLEAFIAKNPTDQRNLAASAGIDQIKASIVGKAETAEIEAARMAASRMEAVNPLGHVLSESTRNKTSNVREVTASELDRATASAWSKYGRKFDDAARQKWRVEFDAKLKAFDEKSIAPLALRHVEWFKSAAFTDYFEFNYDPSNALCGVAYTNVVTGCIAGTQDKACCNKLYVELLQGNFHDKKNVLLRASILNQSAVAESIEESSKIALDSRQIPWDSLFEVYKAAMEALDDNSTNGLALYIAQISGPVARILGKVVDGRPGFHKALMMLGFISGDAVTVFEISGKRSQFVRYLAKQMLRTSGAVISENQLRAAVSLELERLQIRGMKVEGSRKLRWVVSADRASIENLTSGMSRVAQETQLKSSLRSVEQLESLRLERWRSVINQKVRWGVVTAILQTVCLTKIYEDEEMGLANERQDARWRRIAGISGLVGTTCEVIGNALKSRVRQGLRFGREFISLAAKVLTFVGRVAGAAAGMILAALDTAKAFEASKEGGSGLLIAAYLTSGIGGLCLTVAIVFGAAFPVIVALVALLVAVGIFIEFIKDDPLQDWLERCPWGVLPNQRYLDMKIEQEQLAQAFK</sequence>
<organism evidence="3 4">
    <name type="scientific">Massilia timonae</name>
    <dbReference type="NCBI Taxonomy" id="47229"/>
    <lineage>
        <taxon>Bacteria</taxon>
        <taxon>Pseudomonadati</taxon>
        <taxon>Pseudomonadota</taxon>
        <taxon>Betaproteobacteria</taxon>
        <taxon>Burkholderiales</taxon>
        <taxon>Oxalobacteraceae</taxon>
        <taxon>Telluria group</taxon>
        <taxon>Massilia</taxon>
    </lineage>
</organism>
<dbReference type="RefSeq" id="WP_071362648.1">
    <property type="nucleotide sequence ID" value="NZ_JRYB01000001.1"/>
</dbReference>
<dbReference type="Pfam" id="PF20249">
    <property type="entry name" value="VasX_N"/>
    <property type="match status" value="1"/>
</dbReference>